<dbReference type="PANTHER" id="PTHR11264:SF0">
    <property type="entry name" value="URACIL-DNA GLYCOSYLASE"/>
    <property type="match status" value="1"/>
</dbReference>
<proteinExistence type="inferred from homology"/>
<dbReference type="NCBIfam" id="NF003591">
    <property type="entry name" value="PRK05254.1-4"/>
    <property type="match status" value="1"/>
</dbReference>
<feature type="domain" description="Uracil-DNA glycosylase-like" evidence="14">
    <location>
        <begin position="62"/>
        <end position="223"/>
    </location>
</feature>
<evidence type="ECO:0000256" key="12">
    <source>
        <dbReference type="PROSITE-ProRule" id="PRU10072"/>
    </source>
</evidence>
<keyword evidence="10 11" id="KW-0234">DNA repair</keyword>
<reference evidence="15" key="1">
    <citation type="submission" date="2015-05" db="EMBL/GenBank/DDBJ databases">
        <authorList>
            <person name="Rattei Thomas"/>
        </authorList>
    </citation>
    <scope>NUCLEOTIDE SEQUENCE</scope>
    <source>
        <strain evidence="15">DC9</strain>
    </source>
</reference>
<feature type="active site" description="Proton acceptor" evidence="11 12">
    <location>
        <position position="77"/>
    </location>
</feature>
<keyword evidence="8 11" id="KW-0227">DNA damage</keyword>
<evidence type="ECO:0000256" key="1">
    <source>
        <dbReference type="ARBA" id="ARBA00001400"/>
    </source>
</evidence>
<dbReference type="GO" id="GO:0097510">
    <property type="term" value="P:base-excision repair, AP site formation via deaminated base removal"/>
    <property type="evidence" value="ECO:0007669"/>
    <property type="project" value="TreeGrafter"/>
</dbReference>
<dbReference type="NCBIfam" id="NF003589">
    <property type="entry name" value="PRK05254.1-2"/>
    <property type="match status" value="1"/>
</dbReference>
<protein>
    <recommendedName>
        <fullName evidence="6 11">Uracil-DNA glycosylase</fullName>
        <shortName evidence="11">UDG</shortName>
        <ecNumber evidence="5 11">3.2.2.27</ecNumber>
    </recommendedName>
</protein>
<dbReference type="AlphaFoldDB" id="A0A0F7WRT9"/>
<evidence type="ECO:0000259" key="14">
    <source>
        <dbReference type="SMART" id="SM00986"/>
    </source>
</evidence>
<dbReference type="NCBIfam" id="NF003588">
    <property type="entry name" value="PRK05254.1-1"/>
    <property type="match status" value="1"/>
</dbReference>
<dbReference type="EC" id="3.2.2.27" evidence="5 11"/>
<dbReference type="InterPro" id="IPR018085">
    <property type="entry name" value="Ura-DNA_Glyclase_AS"/>
</dbReference>
<dbReference type="GO" id="GO:0004844">
    <property type="term" value="F:uracil DNA N-glycosylase activity"/>
    <property type="evidence" value="ECO:0007669"/>
    <property type="project" value="UniProtKB-UniRule"/>
</dbReference>
<dbReference type="PROSITE" id="PS00130">
    <property type="entry name" value="U_DNA_GLYCOSYLASE"/>
    <property type="match status" value="1"/>
</dbReference>
<dbReference type="InterPro" id="IPR005122">
    <property type="entry name" value="Uracil-DNA_glycosylase-like"/>
</dbReference>
<evidence type="ECO:0000256" key="3">
    <source>
        <dbReference type="ARBA" id="ARBA00004496"/>
    </source>
</evidence>
<organism evidence="15">
    <name type="scientific">Chlamydia pneumoniae</name>
    <name type="common">Chlamydophila pneumoniae</name>
    <dbReference type="NCBI Taxonomy" id="83558"/>
    <lineage>
        <taxon>Bacteria</taxon>
        <taxon>Pseudomonadati</taxon>
        <taxon>Chlamydiota</taxon>
        <taxon>Chlamydiia</taxon>
        <taxon>Chlamydiales</taxon>
        <taxon>Chlamydiaceae</taxon>
        <taxon>Chlamydia/Chlamydophila group</taxon>
        <taxon>Chlamydia</taxon>
    </lineage>
</organism>
<keyword evidence="9 11" id="KW-0378">Hydrolase</keyword>
<sequence length="236" mass="26992">MQNATIDQLPVSWQEQLPLCWREQLKEEWSKPYMQQLLIFLKQEYKEHTVYPEENCVFSALRSTPFDQVRVVILGQDPYPGKGQAHGLSFSVPEGQRLPPSLINIFRELKTDLGIENHKGCLQSWANQGVLLLNTVLTVRAGEPFSHAGKGWELFTDAIVTKLIQERTHIIFVLWGAAARKKCELLFNSKHQHAVLSSPHPSPLAAHRGFFGCSHFSKINYLLNKLNKPMINWKLP</sequence>
<dbReference type="Pfam" id="PF03167">
    <property type="entry name" value="UDG"/>
    <property type="match status" value="1"/>
</dbReference>
<evidence type="ECO:0000256" key="11">
    <source>
        <dbReference type="HAMAP-Rule" id="MF_00148"/>
    </source>
</evidence>
<evidence type="ECO:0000256" key="13">
    <source>
        <dbReference type="RuleBase" id="RU003780"/>
    </source>
</evidence>
<evidence type="ECO:0000256" key="10">
    <source>
        <dbReference type="ARBA" id="ARBA00023204"/>
    </source>
</evidence>
<dbReference type="HAMAP" id="MF_00148">
    <property type="entry name" value="UDG"/>
    <property type="match status" value="1"/>
</dbReference>
<comment type="catalytic activity">
    <reaction evidence="1 11 13">
        <text>Hydrolyzes single-stranded DNA or mismatched double-stranded DNA and polynucleotides, releasing free uracil.</text>
        <dbReference type="EC" id="3.2.2.27"/>
    </reaction>
</comment>
<evidence type="ECO:0000256" key="8">
    <source>
        <dbReference type="ARBA" id="ARBA00022763"/>
    </source>
</evidence>
<accession>A0A0F7WRT9</accession>
<dbReference type="NCBIfam" id="NF003592">
    <property type="entry name" value="PRK05254.1-5"/>
    <property type="match status" value="1"/>
</dbReference>
<dbReference type="PANTHER" id="PTHR11264">
    <property type="entry name" value="URACIL-DNA GLYCOSYLASE"/>
    <property type="match status" value="1"/>
</dbReference>
<dbReference type="GO" id="GO:0005737">
    <property type="term" value="C:cytoplasm"/>
    <property type="evidence" value="ECO:0007669"/>
    <property type="project" value="UniProtKB-SubCell"/>
</dbReference>
<dbReference type="EMBL" id="LN847056">
    <property type="protein sequence ID" value="CRI42895.1"/>
    <property type="molecule type" value="Genomic_DNA"/>
</dbReference>
<dbReference type="SMART" id="SM00987">
    <property type="entry name" value="UreE_C"/>
    <property type="match status" value="1"/>
</dbReference>
<evidence type="ECO:0000256" key="7">
    <source>
        <dbReference type="ARBA" id="ARBA00022490"/>
    </source>
</evidence>
<keyword evidence="15" id="KW-0326">Glycosidase</keyword>
<evidence type="ECO:0000256" key="2">
    <source>
        <dbReference type="ARBA" id="ARBA00002631"/>
    </source>
</evidence>
<dbReference type="FunFam" id="3.40.470.10:FF:000008">
    <property type="entry name" value="Uracil-DNA glycosylase"/>
    <property type="match status" value="1"/>
</dbReference>
<comment type="similarity">
    <text evidence="4 11 13">Belongs to the uracil-DNA glycosylase (UDG) superfamily. UNG family.</text>
</comment>
<name>A0A0F7WRT9_CHLPN</name>
<dbReference type="Gene3D" id="3.40.470.10">
    <property type="entry name" value="Uracil-DNA glycosylase-like domain"/>
    <property type="match status" value="1"/>
</dbReference>
<evidence type="ECO:0000256" key="9">
    <source>
        <dbReference type="ARBA" id="ARBA00022801"/>
    </source>
</evidence>
<dbReference type="NCBIfam" id="TIGR00628">
    <property type="entry name" value="ung"/>
    <property type="match status" value="1"/>
</dbReference>
<evidence type="ECO:0000256" key="6">
    <source>
        <dbReference type="ARBA" id="ARBA00018429"/>
    </source>
</evidence>
<dbReference type="CDD" id="cd10027">
    <property type="entry name" value="UDG-F1-like"/>
    <property type="match status" value="1"/>
</dbReference>
<evidence type="ECO:0000256" key="4">
    <source>
        <dbReference type="ARBA" id="ARBA00008184"/>
    </source>
</evidence>
<dbReference type="SMART" id="SM00986">
    <property type="entry name" value="UDG"/>
    <property type="match status" value="1"/>
</dbReference>
<dbReference type="InterPro" id="IPR036895">
    <property type="entry name" value="Uracil-DNA_glycosylase-like_sf"/>
</dbReference>
<keyword evidence="7 11" id="KW-0963">Cytoplasm</keyword>
<dbReference type="SUPFAM" id="SSF52141">
    <property type="entry name" value="Uracil-DNA glycosylase-like"/>
    <property type="match status" value="1"/>
</dbReference>
<comment type="function">
    <text evidence="2 11 13">Excises uracil residues from the DNA which can arise as a result of misincorporation of dUMP residues by DNA polymerase or due to deamination of cytosine.</text>
</comment>
<comment type="subcellular location">
    <subcellularLocation>
        <location evidence="3 11">Cytoplasm</location>
    </subcellularLocation>
</comment>
<dbReference type="InterPro" id="IPR002043">
    <property type="entry name" value="UDG_fam1"/>
</dbReference>
<evidence type="ECO:0000313" key="15">
    <source>
        <dbReference type="EMBL" id="CRI42895.1"/>
    </source>
</evidence>
<evidence type="ECO:0000256" key="5">
    <source>
        <dbReference type="ARBA" id="ARBA00012030"/>
    </source>
</evidence>
<gene>
    <name evidence="11 15" type="primary">ung</name>
    <name evidence="15" type="ORF">BN1224_DC9_BZ_00190</name>
</gene>